<dbReference type="Proteomes" id="UP000272729">
    <property type="component" value="Unassembled WGS sequence"/>
</dbReference>
<comment type="similarity">
    <text evidence="2">Belongs to the EspG family.</text>
</comment>
<evidence type="ECO:0000256" key="3">
    <source>
        <dbReference type="ARBA" id="ARBA00022490"/>
    </source>
</evidence>
<sequence>MSVFSFALSHAAADILWEDLKLGSRPYPFDFPYLGQTFDERRGIREAVYRDLESRGLASRGRASAEVEEALTLLVRFDYSLNAIASLDPRNVERQLLARSGAQGELAVVAVLDDRQLKVETMRSSSLLRAVVDLIPPGRPGPGQSITVAMPSSAPPPRPRQDDDFGNTTFTQAMAPRSTSGSQVRALEAVFERPRLRAGQFGVTVRGRHGREQRAPQVAWFDNDQGRYMSQTRQGQDGQKWLTHAPADNARIAGQLTQELNALLN</sequence>
<keyword evidence="4" id="KW-0143">Chaperone</keyword>
<dbReference type="InterPro" id="IPR025734">
    <property type="entry name" value="EspG"/>
</dbReference>
<dbReference type="EMBL" id="RBXR01000001">
    <property type="protein sequence ID" value="RKT71868.1"/>
    <property type="molecule type" value="Genomic_DNA"/>
</dbReference>
<accession>A0A495XJS2</accession>
<keyword evidence="6" id="KW-1185">Reference proteome</keyword>
<proteinExistence type="inferred from homology"/>
<organism evidence="5 6">
    <name type="scientific">Saccharothrix variisporea</name>
    <dbReference type="NCBI Taxonomy" id="543527"/>
    <lineage>
        <taxon>Bacteria</taxon>
        <taxon>Bacillati</taxon>
        <taxon>Actinomycetota</taxon>
        <taxon>Actinomycetes</taxon>
        <taxon>Pseudonocardiales</taxon>
        <taxon>Pseudonocardiaceae</taxon>
        <taxon>Saccharothrix</taxon>
    </lineage>
</organism>
<evidence type="ECO:0000313" key="5">
    <source>
        <dbReference type="EMBL" id="RKT71868.1"/>
    </source>
</evidence>
<evidence type="ECO:0000256" key="2">
    <source>
        <dbReference type="ARBA" id="ARBA00006411"/>
    </source>
</evidence>
<evidence type="ECO:0000313" key="6">
    <source>
        <dbReference type="Proteomes" id="UP000272729"/>
    </source>
</evidence>
<dbReference type="Pfam" id="PF14011">
    <property type="entry name" value="ESX-1_EspG"/>
    <property type="match status" value="1"/>
</dbReference>
<dbReference type="OrthoDB" id="5175124at2"/>
<dbReference type="AlphaFoldDB" id="A0A495XJS2"/>
<comment type="caution">
    <text evidence="5">The sequence shown here is derived from an EMBL/GenBank/DDBJ whole genome shotgun (WGS) entry which is preliminary data.</text>
</comment>
<name>A0A495XJS2_9PSEU</name>
<dbReference type="RefSeq" id="WP_121224478.1">
    <property type="nucleotide sequence ID" value="NZ_JBIUBA010000008.1"/>
</dbReference>
<reference evidence="5 6" key="1">
    <citation type="submission" date="2018-10" db="EMBL/GenBank/DDBJ databases">
        <title>Sequencing the genomes of 1000 actinobacteria strains.</title>
        <authorList>
            <person name="Klenk H.-P."/>
        </authorList>
    </citation>
    <scope>NUCLEOTIDE SEQUENCE [LARGE SCALE GENOMIC DNA]</scope>
    <source>
        <strain evidence="5 6">DSM 43911</strain>
    </source>
</reference>
<gene>
    <name evidence="5" type="ORF">DFJ66_5166</name>
</gene>
<evidence type="ECO:0000256" key="4">
    <source>
        <dbReference type="ARBA" id="ARBA00023186"/>
    </source>
</evidence>
<protein>
    <submittedName>
        <fullName evidence="5">ESAT-6 protein secretion system EspG family protein</fullName>
    </submittedName>
</protein>
<keyword evidence="3" id="KW-0963">Cytoplasm</keyword>
<evidence type="ECO:0000256" key="1">
    <source>
        <dbReference type="ARBA" id="ARBA00004496"/>
    </source>
</evidence>
<comment type="subcellular location">
    <subcellularLocation>
        <location evidence="1">Cytoplasm</location>
    </subcellularLocation>
</comment>